<dbReference type="EMBL" id="CP099547">
    <property type="protein sequence ID" value="USR79554.1"/>
    <property type="molecule type" value="Genomic_DNA"/>
</dbReference>
<name>A0ABY5AH67_9ACTO</name>
<evidence type="ECO:0000313" key="3">
    <source>
        <dbReference type="Proteomes" id="UP001056109"/>
    </source>
</evidence>
<organism evidence="2 3">
    <name type="scientific">Arcanobacterium pinnipediorum</name>
    <dbReference type="NCBI Taxonomy" id="1503041"/>
    <lineage>
        <taxon>Bacteria</taxon>
        <taxon>Bacillati</taxon>
        <taxon>Actinomycetota</taxon>
        <taxon>Actinomycetes</taxon>
        <taxon>Actinomycetales</taxon>
        <taxon>Actinomycetaceae</taxon>
        <taxon>Arcanobacterium</taxon>
    </lineage>
</organism>
<sequence length="137" mass="14963">MTSLHVRQLSESEIDHITSNSQLAEERGLLQSLDMLDTAAGELRRSTPTDLSADVDILGAALGLHLSQRTQMQWAALTDGVESAIVLIGTAGQSTIVVYPFDVAQRRWKDNDDETFQSYVAEVLQAIEQSETDATAD</sequence>
<dbReference type="InterPro" id="IPR024266">
    <property type="entry name" value="DUF3806"/>
</dbReference>
<gene>
    <name evidence="2" type="ORF">NG665_00715</name>
</gene>
<dbReference type="Proteomes" id="UP001056109">
    <property type="component" value="Chromosome"/>
</dbReference>
<keyword evidence="3" id="KW-1185">Reference proteome</keyword>
<proteinExistence type="predicted"/>
<evidence type="ECO:0000313" key="2">
    <source>
        <dbReference type="EMBL" id="USR79554.1"/>
    </source>
</evidence>
<feature type="domain" description="DUF3806" evidence="1">
    <location>
        <begin position="50"/>
        <end position="111"/>
    </location>
</feature>
<protein>
    <submittedName>
        <fullName evidence="2">DUF3806 domain-containing protein</fullName>
    </submittedName>
</protein>
<dbReference type="Pfam" id="PF12713">
    <property type="entry name" value="DUF3806"/>
    <property type="match status" value="1"/>
</dbReference>
<accession>A0ABY5AH67</accession>
<reference evidence="2" key="1">
    <citation type="submission" date="2022-06" db="EMBL/GenBank/DDBJ databases">
        <title>Complete Genome Sequence of Arcanobacterium pinnipediorum strain DSM 28752 isolated from a harbour seal.</title>
        <authorList>
            <person name="Borowiak M."/>
            <person name="Kreitlow A."/>
            <person name="Alssahen M."/>
            <person name="Malorny B."/>
            <person name="Laemmler C."/>
            <person name="Prenger-Berninghoff E."/>
            <person name="Siebert U."/>
            <person name="Ploetz M."/>
            <person name="Abdulmawjood A."/>
        </authorList>
    </citation>
    <scope>NUCLEOTIDE SEQUENCE</scope>
    <source>
        <strain evidence="2">DSM 28752</strain>
    </source>
</reference>
<dbReference type="RefSeq" id="WP_252673423.1">
    <property type="nucleotide sequence ID" value="NZ_CP099547.1"/>
</dbReference>
<evidence type="ECO:0000259" key="1">
    <source>
        <dbReference type="Pfam" id="PF12713"/>
    </source>
</evidence>